<dbReference type="GeneID" id="83157038"/>
<dbReference type="STRING" id="213810.RUM_23990"/>
<proteinExistence type="predicted"/>
<feature type="domain" description="NAD-dependent epimerase/dehydratase" evidence="1">
    <location>
        <begin position="4"/>
        <end position="235"/>
    </location>
</feature>
<organism evidence="2 3">
    <name type="scientific">Ruminococcus champanellensis (strain DSM 18848 / JCM 17042 / KCTC 15320 / 18P13)</name>
    <dbReference type="NCBI Taxonomy" id="213810"/>
    <lineage>
        <taxon>Bacteria</taxon>
        <taxon>Bacillati</taxon>
        <taxon>Bacillota</taxon>
        <taxon>Clostridia</taxon>
        <taxon>Eubacteriales</taxon>
        <taxon>Oscillospiraceae</taxon>
        <taxon>Ruminococcus</taxon>
    </lineage>
</organism>
<dbReference type="Gene3D" id="3.40.50.720">
    <property type="entry name" value="NAD(P)-binding Rossmann-like Domain"/>
    <property type="match status" value="1"/>
</dbReference>
<dbReference type="RefSeq" id="WP_015559293.1">
    <property type="nucleotide sequence ID" value="NC_021039.1"/>
</dbReference>
<evidence type="ECO:0000313" key="3">
    <source>
        <dbReference type="Proteomes" id="UP000007054"/>
    </source>
</evidence>
<dbReference type="PATRIC" id="fig|213810.4.peg.2295"/>
<accession>D4LFJ2</accession>
<keyword evidence="3" id="KW-1185">Reference proteome</keyword>
<sequence length="317" mass="36040">MATVLVTGACGLIGEKVCSGLLKKHHEVIAVDHAPSAYNEGKEHYRFYAAAPHDKTTYMGIFEKERIDAVVHLACSVDNDLGPIITEKQMEESRVCDKFLFKLAISKEVEKIMVLSTTQVYAIPEGREPIREGDDEKPVTNYAKMKSETEHAFAADLRHIKNVIGCIMRVPPVYTLEMHDNLLAKITDPKDHTNFVYRTGEYGFHFCCVHNLADFILCYLRQADSPSCTGVYNVADKNLIMASEIVNFISKNGRLGPVLQRNPGKDILSSIFKFKNNKEEKTNYRYLDFSTITRNTMYDTNKASRYCPFRWDLSNTK</sequence>
<dbReference type="SUPFAM" id="SSF51735">
    <property type="entry name" value="NAD(P)-binding Rossmann-fold domains"/>
    <property type="match status" value="1"/>
</dbReference>
<gene>
    <name evidence="2" type="ordered locus">RUM_23990</name>
</gene>
<dbReference type="PANTHER" id="PTHR43245">
    <property type="entry name" value="BIFUNCTIONAL POLYMYXIN RESISTANCE PROTEIN ARNA"/>
    <property type="match status" value="1"/>
</dbReference>
<dbReference type="HOGENOM" id="CLU_876851_0_0_9"/>
<dbReference type="AlphaFoldDB" id="D4LFJ2"/>
<dbReference type="KEGG" id="rch:RUM_23990"/>
<name>D4LFJ2_RUMC1</name>
<protein>
    <submittedName>
        <fullName evidence="2">NAD dependent epimerase/dehydratase family</fullName>
    </submittedName>
</protein>
<dbReference type="Pfam" id="PF01370">
    <property type="entry name" value="Epimerase"/>
    <property type="match status" value="1"/>
</dbReference>
<reference evidence="2" key="1">
    <citation type="submission" date="2010-03" db="EMBL/GenBank/DDBJ databases">
        <title>The genome sequence of Ruminococcus sp. 18P13.</title>
        <authorList>
            <consortium name="metaHIT consortium -- http://www.metahit.eu/"/>
            <person name="Pajon A."/>
            <person name="Turner K."/>
            <person name="Parkhill J."/>
            <person name="Bernalier A."/>
        </authorList>
    </citation>
    <scope>NUCLEOTIDE SEQUENCE [LARGE SCALE GENOMIC DNA]</scope>
    <source>
        <strain evidence="2">Type strain: 18P13</strain>
    </source>
</reference>
<evidence type="ECO:0000259" key="1">
    <source>
        <dbReference type="Pfam" id="PF01370"/>
    </source>
</evidence>
<dbReference type="EMBL" id="FP929052">
    <property type="protein sequence ID" value="CBL18387.1"/>
    <property type="molecule type" value="Genomic_DNA"/>
</dbReference>
<dbReference type="InterPro" id="IPR036291">
    <property type="entry name" value="NAD(P)-bd_dom_sf"/>
</dbReference>
<dbReference type="InterPro" id="IPR050177">
    <property type="entry name" value="Lipid_A_modif_metabolic_enz"/>
</dbReference>
<dbReference type="Proteomes" id="UP000007054">
    <property type="component" value="Chromosome"/>
</dbReference>
<reference evidence="2" key="2">
    <citation type="submission" date="2010-03" db="EMBL/GenBank/DDBJ databases">
        <authorList>
            <person name="Pajon A."/>
        </authorList>
    </citation>
    <scope>NUCLEOTIDE SEQUENCE</scope>
    <source>
        <strain evidence="2">Type strain: 18P13</strain>
    </source>
</reference>
<dbReference type="BioCyc" id="RCHA213810:RUM_RS11675-MONOMER"/>
<dbReference type="InterPro" id="IPR001509">
    <property type="entry name" value="Epimerase_deHydtase"/>
</dbReference>
<evidence type="ECO:0000313" key="2">
    <source>
        <dbReference type="EMBL" id="CBL18387.1"/>
    </source>
</evidence>